<keyword evidence="3 6" id="KW-0812">Transmembrane</keyword>
<sequence length="424" mass="45685">MTRKNALGLILPVVIGCYMLSFFHRFAPAALAQTLAVSLNSSATALGILASSYFYVYTVMQIPTGVLVDALGSRVVLTAGGIVASIGSLIFALAISLEYAVIGRTLIGLGVSVTFIAMLKILAQSYPAGRFSSMVGLCMLLGNLGSVFAGTPLAWLTQQIGWRLVFAGLALLSLLLAGLCWRLLKQPPIILPANTARTGSNQPQQAVRKTMIRALANVIQNRETWPAVLINLGISGSFFAFGGLWAGPWLQQVHGLTAGDSSQLLSLYFGGFAIGTWLIGTLSDRYQRRKPFLIVGSHLYACCWLAIWNDWLPSVSYFYLCAPLFGLLTATFVLTWPCAKEVNDPAYSGISTAVTNMGGFTGGALLLPLIGCLMDRAWDGSVIGGVRQYQPEHYATGFTCLLCFALLAAVISWRIRETHCQQQH</sequence>
<evidence type="ECO:0000313" key="8">
    <source>
        <dbReference type="EMBL" id="RCS59677.1"/>
    </source>
</evidence>
<evidence type="ECO:0000256" key="5">
    <source>
        <dbReference type="ARBA" id="ARBA00023136"/>
    </source>
</evidence>
<dbReference type="GO" id="GO:0022857">
    <property type="term" value="F:transmembrane transporter activity"/>
    <property type="evidence" value="ECO:0007669"/>
    <property type="project" value="InterPro"/>
</dbReference>
<name>A0A368L7U1_9BURK</name>
<dbReference type="PROSITE" id="PS51257">
    <property type="entry name" value="PROKAR_LIPOPROTEIN"/>
    <property type="match status" value="1"/>
</dbReference>
<feature type="transmembrane region" description="Helical" evidence="6">
    <location>
        <begin position="317"/>
        <end position="338"/>
    </location>
</feature>
<dbReference type="PROSITE" id="PS50850">
    <property type="entry name" value="MFS"/>
    <property type="match status" value="1"/>
</dbReference>
<feature type="transmembrane region" description="Helical" evidence="6">
    <location>
        <begin position="75"/>
        <end position="95"/>
    </location>
</feature>
<evidence type="ECO:0000256" key="3">
    <source>
        <dbReference type="ARBA" id="ARBA00022692"/>
    </source>
</evidence>
<dbReference type="GO" id="GO:0005886">
    <property type="term" value="C:plasma membrane"/>
    <property type="evidence" value="ECO:0007669"/>
    <property type="project" value="UniProtKB-SubCell"/>
</dbReference>
<comment type="caution">
    <text evidence="8">The sequence shown here is derived from an EMBL/GenBank/DDBJ whole genome shotgun (WGS) entry which is preliminary data.</text>
</comment>
<evidence type="ECO:0000259" key="7">
    <source>
        <dbReference type="PROSITE" id="PS50850"/>
    </source>
</evidence>
<dbReference type="RefSeq" id="WP_114401824.1">
    <property type="nucleotide sequence ID" value="NZ_QPGB01000001.1"/>
</dbReference>
<dbReference type="SUPFAM" id="SSF103473">
    <property type="entry name" value="MFS general substrate transporter"/>
    <property type="match status" value="1"/>
</dbReference>
<keyword evidence="4 6" id="KW-1133">Transmembrane helix</keyword>
<keyword evidence="9" id="KW-1185">Reference proteome</keyword>
<dbReference type="InterPro" id="IPR011701">
    <property type="entry name" value="MFS"/>
</dbReference>
<evidence type="ECO:0000256" key="2">
    <source>
        <dbReference type="ARBA" id="ARBA00022475"/>
    </source>
</evidence>
<dbReference type="AlphaFoldDB" id="A0A368L7U1"/>
<feature type="transmembrane region" description="Helical" evidence="6">
    <location>
        <begin position="292"/>
        <end position="311"/>
    </location>
</feature>
<dbReference type="PANTHER" id="PTHR43124">
    <property type="entry name" value="PURINE EFFLUX PUMP PBUE"/>
    <property type="match status" value="1"/>
</dbReference>
<dbReference type="Pfam" id="PF07690">
    <property type="entry name" value="MFS_1"/>
    <property type="match status" value="1"/>
</dbReference>
<evidence type="ECO:0000313" key="9">
    <source>
        <dbReference type="Proteomes" id="UP000252357"/>
    </source>
</evidence>
<dbReference type="InterPro" id="IPR020846">
    <property type="entry name" value="MFS_dom"/>
</dbReference>
<feature type="domain" description="Major facilitator superfamily (MFS) profile" evidence="7">
    <location>
        <begin position="9"/>
        <end position="420"/>
    </location>
</feature>
<feature type="transmembrane region" description="Helical" evidence="6">
    <location>
        <begin position="228"/>
        <end position="250"/>
    </location>
</feature>
<proteinExistence type="predicted"/>
<feature type="transmembrane region" description="Helical" evidence="6">
    <location>
        <begin position="134"/>
        <end position="156"/>
    </location>
</feature>
<protein>
    <submittedName>
        <fullName evidence="8">MFS transporter</fullName>
    </submittedName>
</protein>
<dbReference type="Proteomes" id="UP000252357">
    <property type="component" value="Unassembled WGS sequence"/>
</dbReference>
<dbReference type="Gene3D" id="1.20.1250.20">
    <property type="entry name" value="MFS general substrate transporter like domains"/>
    <property type="match status" value="2"/>
</dbReference>
<feature type="transmembrane region" description="Helical" evidence="6">
    <location>
        <begin position="48"/>
        <end position="68"/>
    </location>
</feature>
<feature type="transmembrane region" description="Helical" evidence="6">
    <location>
        <begin position="394"/>
        <end position="415"/>
    </location>
</feature>
<dbReference type="PANTHER" id="PTHR43124:SF3">
    <property type="entry name" value="CHLORAMPHENICOL EFFLUX PUMP RV0191"/>
    <property type="match status" value="1"/>
</dbReference>
<dbReference type="InterPro" id="IPR036259">
    <property type="entry name" value="MFS_trans_sf"/>
</dbReference>
<gene>
    <name evidence="8" type="ORF">DU000_02925</name>
</gene>
<dbReference type="EMBL" id="QPGB01000001">
    <property type="protein sequence ID" value="RCS59677.1"/>
    <property type="molecule type" value="Genomic_DNA"/>
</dbReference>
<dbReference type="OrthoDB" id="5291895at2"/>
<keyword evidence="5 6" id="KW-0472">Membrane</keyword>
<reference evidence="8 9" key="1">
    <citation type="journal article" date="2018" name="Int. J. Syst. Evol. Microbiol.">
        <title>Parvibium lacunae gen. nov., sp. nov., a new member of the family Alcaligenaceae isolated from a freshwater pond.</title>
        <authorList>
            <person name="Chen W.M."/>
            <person name="Xie P.B."/>
            <person name="Hsu M.Y."/>
            <person name="Sheu S.Y."/>
        </authorList>
    </citation>
    <scope>NUCLEOTIDE SEQUENCE [LARGE SCALE GENOMIC DNA]</scope>
    <source>
        <strain evidence="8 9">KMB9</strain>
    </source>
</reference>
<feature type="transmembrane region" description="Helical" evidence="6">
    <location>
        <begin position="162"/>
        <end position="184"/>
    </location>
</feature>
<dbReference type="InterPro" id="IPR050189">
    <property type="entry name" value="MFS_Efflux_Transporters"/>
</dbReference>
<organism evidence="8 9">
    <name type="scientific">Parvibium lacunae</name>
    <dbReference type="NCBI Taxonomy" id="1888893"/>
    <lineage>
        <taxon>Bacteria</taxon>
        <taxon>Pseudomonadati</taxon>
        <taxon>Pseudomonadota</taxon>
        <taxon>Betaproteobacteria</taxon>
        <taxon>Burkholderiales</taxon>
        <taxon>Alcaligenaceae</taxon>
        <taxon>Parvibium</taxon>
    </lineage>
</organism>
<feature type="transmembrane region" description="Helical" evidence="6">
    <location>
        <begin position="350"/>
        <end position="374"/>
    </location>
</feature>
<keyword evidence="2" id="KW-1003">Cell membrane</keyword>
<feature type="transmembrane region" description="Helical" evidence="6">
    <location>
        <begin position="262"/>
        <end position="280"/>
    </location>
</feature>
<comment type="subcellular location">
    <subcellularLocation>
        <location evidence="1">Cell membrane</location>
        <topology evidence="1">Multi-pass membrane protein</topology>
    </subcellularLocation>
</comment>
<evidence type="ECO:0000256" key="4">
    <source>
        <dbReference type="ARBA" id="ARBA00022989"/>
    </source>
</evidence>
<accession>A0A368L7U1</accession>
<evidence type="ECO:0000256" key="6">
    <source>
        <dbReference type="SAM" id="Phobius"/>
    </source>
</evidence>
<feature type="transmembrane region" description="Helical" evidence="6">
    <location>
        <begin position="101"/>
        <end position="122"/>
    </location>
</feature>
<evidence type="ECO:0000256" key="1">
    <source>
        <dbReference type="ARBA" id="ARBA00004651"/>
    </source>
</evidence>